<name>A0A0E0AL03_9ORYZ</name>
<reference evidence="2" key="1">
    <citation type="submission" date="2015-04" db="UniProtKB">
        <authorList>
            <consortium name="EnsemblPlants"/>
        </authorList>
    </citation>
    <scope>IDENTIFICATION</scope>
</reference>
<sequence length="170" mass="18442">MSPPTRDLASSLRHNVGPPSSSQRFSDGAPPHRHTSAEAATAHAYSPAPAPRKAPSAAAATTIATVHSRSSLFPIGCSRSRRPPHPPPPLPPTEPRLSPATDADGAEVVSSLCRRFPALLLVEEIIPGKQLWIPNSGMLYWSCAAPRDKHEMEKRRILYHEKKLSLLVLM</sequence>
<dbReference type="AlphaFoldDB" id="A0A0E0AL03"/>
<feature type="compositionally biased region" description="Pro residues" evidence="1">
    <location>
        <begin position="85"/>
        <end position="94"/>
    </location>
</feature>
<dbReference type="HOGENOM" id="CLU_1573090_0_0_1"/>
<evidence type="ECO:0000313" key="2">
    <source>
        <dbReference type="EnsemblPlants" id="OGLUM07G17230.1"/>
    </source>
</evidence>
<accession>A0A0E0AL03</accession>
<organism evidence="2">
    <name type="scientific">Oryza glumipatula</name>
    <dbReference type="NCBI Taxonomy" id="40148"/>
    <lineage>
        <taxon>Eukaryota</taxon>
        <taxon>Viridiplantae</taxon>
        <taxon>Streptophyta</taxon>
        <taxon>Embryophyta</taxon>
        <taxon>Tracheophyta</taxon>
        <taxon>Spermatophyta</taxon>
        <taxon>Magnoliopsida</taxon>
        <taxon>Liliopsida</taxon>
        <taxon>Poales</taxon>
        <taxon>Poaceae</taxon>
        <taxon>BOP clade</taxon>
        <taxon>Oryzoideae</taxon>
        <taxon>Oryzeae</taxon>
        <taxon>Oryzinae</taxon>
        <taxon>Oryza</taxon>
    </lineage>
</organism>
<keyword evidence="3" id="KW-1185">Reference proteome</keyword>
<dbReference type="Proteomes" id="UP000026961">
    <property type="component" value="Chromosome 7"/>
</dbReference>
<protein>
    <submittedName>
        <fullName evidence="2">Uncharacterized protein</fullName>
    </submittedName>
</protein>
<evidence type="ECO:0000256" key="1">
    <source>
        <dbReference type="SAM" id="MobiDB-lite"/>
    </source>
</evidence>
<reference evidence="2" key="2">
    <citation type="submission" date="2018-05" db="EMBL/GenBank/DDBJ databases">
        <title>OgluRS3 (Oryza glumaepatula Reference Sequence Version 3).</title>
        <authorList>
            <person name="Zhang J."/>
            <person name="Kudrna D."/>
            <person name="Lee S."/>
            <person name="Talag J."/>
            <person name="Welchert J."/>
            <person name="Wing R.A."/>
        </authorList>
    </citation>
    <scope>NUCLEOTIDE SEQUENCE [LARGE SCALE GENOMIC DNA]</scope>
</reference>
<feature type="compositionally biased region" description="Low complexity" evidence="1">
    <location>
        <begin position="37"/>
        <end position="61"/>
    </location>
</feature>
<dbReference type="EnsemblPlants" id="OGLUM07G17230.1">
    <property type="protein sequence ID" value="OGLUM07G17230.1"/>
    <property type="gene ID" value="OGLUM07G17230"/>
</dbReference>
<feature type="region of interest" description="Disordered" evidence="1">
    <location>
        <begin position="74"/>
        <end position="103"/>
    </location>
</feature>
<proteinExistence type="predicted"/>
<feature type="region of interest" description="Disordered" evidence="1">
    <location>
        <begin position="1"/>
        <end position="61"/>
    </location>
</feature>
<evidence type="ECO:0000313" key="3">
    <source>
        <dbReference type="Proteomes" id="UP000026961"/>
    </source>
</evidence>
<dbReference type="Gramene" id="OGLUM07G17230.1">
    <property type="protein sequence ID" value="OGLUM07G17230.1"/>
    <property type="gene ID" value="OGLUM07G17230"/>
</dbReference>